<evidence type="ECO:0000313" key="2">
    <source>
        <dbReference type="EMBL" id="CAJ2500635.1"/>
    </source>
</evidence>
<organism evidence="2 3">
    <name type="scientific">Anthostomella pinea</name>
    <dbReference type="NCBI Taxonomy" id="933095"/>
    <lineage>
        <taxon>Eukaryota</taxon>
        <taxon>Fungi</taxon>
        <taxon>Dikarya</taxon>
        <taxon>Ascomycota</taxon>
        <taxon>Pezizomycotina</taxon>
        <taxon>Sordariomycetes</taxon>
        <taxon>Xylariomycetidae</taxon>
        <taxon>Xylariales</taxon>
        <taxon>Xylariaceae</taxon>
        <taxon>Anthostomella</taxon>
    </lineage>
</organism>
<dbReference type="Proteomes" id="UP001295740">
    <property type="component" value="Unassembled WGS sequence"/>
</dbReference>
<dbReference type="EMBL" id="CAUWAG010000003">
    <property type="protein sequence ID" value="CAJ2500635.1"/>
    <property type="molecule type" value="Genomic_DNA"/>
</dbReference>
<name>A0AAI8VA48_9PEZI</name>
<dbReference type="AlphaFoldDB" id="A0AAI8VA48"/>
<sequence>MSTTQSQEGVLDEEDRSPAPTSVAPMTGSDAAGNNHNAHAPKEITSSSPRRTKQLQSLIVKRDAFYMADLCIRCGKAPYRKGMRTCEDSEAADKLKYSDRRTKARCTNCGKALDHGATGLKCPGCKEKQRHANAVYKEKRKAEEERSRAKEGPLQSEKDRKNGRRRVC</sequence>
<feature type="compositionally biased region" description="Basic and acidic residues" evidence="1">
    <location>
        <begin position="136"/>
        <end position="160"/>
    </location>
</feature>
<evidence type="ECO:0000313" key="3">
    <source>
        <dbReference type="Proteomes" id="UP001295740"/>
    </source>
</evidence>
<accession>A0AAI8VA48</accession>
<gene>
    <name evidence="2" type="ORF">KHLLAP_LOCUS1103</name>
</gene>
<keyword evidence="3" id="KW-1185">Reference proteome</keyword>
<protein>
    <submittedName>
        <fullName evidence="2">Uu.00g034880.m01.CDS01</fullName>
    </submittedName>
</protein>
<feature type="compositionally biased region" description="Polar residues" evidence="1">
    <location>
        <begin position="44"/>
        <end position="53"/>
    </location>
</feature>
<proteinExistence type="predicted"/>
<feature type="region of interest" description="Disordered" evidence="1">
    <location>
        <begin position="132"/>
        <end position="168"/>
    </location>
</feature>
<evidence type="ECO:0000256" key="1">
    <source>
        <dbReference type="SAM" id="MobiDB-lite"/>
    </source>
</evidence>
<reference evidence="2" key="1">
    <citation type="submission" date="2023-10" db="EMBL/GenBank/DDBJ databases">
        <authorList>
            <person name="Hackl T."/>
        </authorList>
    </citation>
    <scope>NUCLEOTIDE SEQUENCE</scope>
</reference>
<comment type="caution">
    <text evidence="2">The sequence shown here is derived from an EMBL/GenBank/DDBJ whole genome shotgun (WGS) entry which is preliminary data.</text>
</comment>
<feature type="region of interest" description="Disordered" evidence="1">
    <location>
        <begin position="1"/>
        <end position="53"/>
    </location>
</feature>